<evidence type="ECO:0000313" key="1">
    <source>
        <dbReference type="EMBL" id="MFD1887845.1"/>
    </source>
</evidence>
<dbReference type="Gene3D" id="3.30.428.10">
    <property type="entry name" value="HIT-like"/>
    <property type="match status" value="1"/>
</dbReference>
<dbReference type="Proteomes" id="UP001597233">
    <property type="component" value="Unassembled WGS sequence"/>
</dbReference>
<reference evidence="2" key="1">
    <citation type="journal article" date="2019" name="Int. J. Syst. Evol. Microbiol.">
        <title>The Global Catalogue of Microorganisms (GCM) 10K type strain sequencing project: providing services to taxonomists for standard genome sequencing and annotation.</title>
        <authorList>
            <consortium name="The Broad Institute Genomics Platform"/>
            <consortium name="The Broad Institute Genome Sequencing Center for Infectious Disease"/>
            <person name="Wu L."/>
            <person name="Ma J."/>
        </authorList>
    </citation>
    <scope>NUCLEOTIDE SEQUENCE [LARGE SCALE GENOMIC DNA]</scope>
    <source>
        <strain evidence="2">CCUG 54950</strain>
    </source>
</reference>
<name>A0ABW4RNK3_9BACL</name>
<organism evidence="1 2">
    <name type="scientific">Paenibacillus wenxiniae</name>
    <dbReference type="NCBI Taxonomy" id="1636843"/>
    <lineage>
        <taxon>Bacteria</taxon>
        <taxon>Bacillati</taxon>
        <taxon>Bacillota</taxon>
        <taxon>Bacilli</taxon>
        <taxon>Bacillales</taxon>
        <taxon>Paenibacillaceae</taxon>
        <taxon>Paenibacillus</taxon>
    </lineage>
</organism>
<gene>
    <name evidence="1" type="ORF">ACFSC9_20405</name>
</gene>
<dbReference type="GO" id="GO:0032259">
    <property type="term" value="P:methylation"/>
    <property type="evidence" value="ECO:0007669"/>
    <property type="project" value="UniProtKB-KW"/>
</dbReference>
<accession>A0ABW4RNK3</accession>
<dbReference type="RefSeq" id="WP_347324111.1">
    <property type="nucleotide sequence ID" value="NZ_JBCGUH010000002.1"/>
</dbReference>
<keyword evidence="2" id="KW-1185">Reference proteome</keyword>
<evidence type="ECO:0000313" key="2">
    <source>
        <dbReference type="Proteomes" id="UP001597233"/>
    </source>
</evidence>
<dbReference type="SUPFAM" id="SSF54197">
    <property type="entry name" value="HIT-like"/>
    <property type="match status" value="1"/>
</dbReference>
<dbReference type="EMBL" id="JBHUEH010000032">
    <property type="protein sequence ID" value="MFD1887845.1"/>
    <property type="molecule type" value="Genomic_DNA"/>
</dbReference>
<protein>
    <submittedName>
        <fullName evidence="1">HIT family protein</fullName>
        <ecNumber evidence="1">2.1.1.-</ecNumber>
    </submittedName>
</protein>
<sequence length="171" mass="20008">MSRLITLPDGRSVEIDCVSCALTSGLISSTGGVIFESSNFHVHQDRAYPIKGLVILAAKRHFYCMDELTDEQQLEFISLIHKIRSEQRKRLGIDKVYYFYNEDTTHHFHLWMVPRYEWMYQFGNSVESLRPVLLHARNNMNDDENMKSVEEGVRMLKEGMRDFVSNEDNNL</sequence>
<keyword evidence="1" id="KW-0489">Methyltransferase</keyword>
<dbReference type="InterPro" id="IPR036265">
    <property type="entry name" value="HIT-like_sf"/>
</dbReference>
<dbReference type="EC" id="2.1.1.-" evidence="1"/>
<comment type="caution">
    <text evidence="1">The sequence shown here is derived from an EMBL/GenBank/DDBJ whole genome shotgun (WGS) entry which is preliminary data.</text>
</comment>
<keyword evidence="1" id="KW-0808">Transferase</keyword>
<proteinExistence type="predicted"/>
<dbReference type="GO" id="GO:0008168">
    <property type="term" value="F:methyltransferase activity"/>
    <property type="evidence" value="ECO:0007669"/>
    <property type="project" value="UniProtKB-KW"/>
</dbReference>